<proteinExistence type="predicted"/>
<dbReference type="Gene3D" id="3.40.50.300">
    <property type="entry name" value="P-loop containing nucleotide triphosphate hydrolases"/>
    <property type="match status" value="2"/>
</dbReference>
<sequence length="478" mass="53764">MVIRVLLLARWSWLVLHPAHAQQCGPCEDVEMTGVNLLQRSAASARPTAKTEQCLRFMHIPKTGGTSIDAANIKLSAGHHAFDSIMLQAFLRADPDEVDLGAMFDWAHSSSEAYDIFFATHPGAMREIPPNGPDACEEVHTPPSRSAEIREFFLDPKCTTFCAVREPLSRYMAAFKMFHRDCDAQSLESRTVELLSELRSRPYMNNCMFITQAEYVYGTSGEIGATQRFCQRILHTENLTEGFAALMAEFGRDVKLPETHFMAGWTDHCKMTADDLTPATRAALYEHFKASALQRALAKGLAKDFQLSSLPQVLQNNVCVPAGCSRQDIADSVLQLFYEAVLFRHWSATTAVRRSRSLLLNVGPFVSIHEMGHWQDLQLNFAILGVDHCGTTSLHRHLSEHPSIVFSEEGEDWFFWNKARRLLPHRSWISEFESRMAVAAAAKRTLTGSSPRIRGVVNPRFFFNALLRKALSLIPHLK</sequence>
<comment type="caution">
    <text evidence="2">The sequence shown here is derived from an EMBL/GenBank/DDBJ whole genome shotgun (WGS) entry which is preliminary data.</text>
</comment>
<feature type="non-terminal residue" evidence="2">
    <location>
        <position position="478"/>
    </location>
</feature>
<organism evidence="2 3">
    <name type="scientific">Symbiodinium necroappetens</name>
    <dbReference type="NCBI Taxonomy" id="1628268"/>
    <lineage>
        <taxon>Eukaryota</taxon>
        <taxon>Sar</taxon>
        <taxon>Alveolata</taxon>
        <taxon>Dinophyceae</taxon>
        <taxon>Suessiales</taxon>
        <taxon>Symbiodiniaceae</taxon>
        <taxon>Symbiodinium</taxon>
    </lineage>
</organism>
<dbReference type="InterPro" id="IPR027417">
    <property type="entry name" value="P-loop_NTPase"/>
</dbReference>
<reference evidence="2" key="1">
    <citation type="submission" date="2021-02" db="EMBL/GenBank/DDBJ databases">
        <authorList>
            <person name="Dougan E. K."/>
            <person name="Rhodes N."/>
            <person name="Thang M."/>
            <person name="Chan C."/>
        </authorList>
    </citation>
    <scope>NUCLEOTIDE SEQUENCE</scope>
</reference>
<gene>
    <name evidence="2" type="ORF">SNEC2469_LOCUS21867</name>
</gene>
<feature type="chain" id="PRO_5032633082" description="Sulfotransferase" evidence="1">
    <location>
        <begin position="22"/>
        <end position="478"/>
    </location>
</feature>
<dbReference type="SUPFAM" id="SSF52540">
    <property type="entry name" value="P-loop containing nucleoside triphosphate hydrolases"/>
    <property type="match status" value="1"/>
</dbReference>
<evidence type="ECO:0000313" key="3">
    <source>
        <dbReference type="Proteomes" id="UP000601435"/>
    </source>
</evidence>
<keyword evidence="1" id="KW-0732">Signal</keyword>
<feature type="signal peptide" evidence="1">
    <location>
        <begin position="1"/>
        <end position="21"/>
    </location>
</feature>
<name>A0A812XZ88_9DINO</name>
<dbReference type="Proteomes" id="UP000601435">
    <property type="component" value="Unassembled WGS sequence"/>
</dbReference>
<dbReference type="AlphaFoldDB" id="A0A812XZ88"/>
<dbReference type="OrthoDB" id="411451at2759"/>
<protein>
    <recommendedName>
        <fullName evidence="4">Sulfotransferase</fullName>
    </recommendedName>
</protein>
<evidence type="ECO:0000256" key="1">
    <source>
        <dbReference type="SAM" id="SignalP"/>
    </source>
</evidence>
<keyword evidence="3" id="KW-1185">Reference proteome</keyword>
<evidence type="ECO:0000313" key="2">
    <source>
        <dbReference type="EMBL" id="CAE7753365.1"/>
    </source>
</evidence>
<accession>A0A812XZ88</accession>
<dbReference type="EMBL" id="CAJNJA010039087">
    <property type="protein sequence ID" value="CAE7753365.1"/>
    <property type="molecule type" value="Genomic_DNA"/>
</dbReference>
<evidence type="ECO:0008006" key="4">
    <source>
        <dbReference type="Google" id="ProtNLM"/>
    </source>
</evidence>